<name>A7TSC0_VANPO</name>
<dbReference type="HOGENOM" id="CLU_068504_0_0_1"/>
<comment type="similarity">
    <text evidence="4">Belongs to the phosphatidylethanolamine-binding protein family. Mitochondrion-specific ribosomal protein mL38 subfamily.</text>
</comment>
<dbReference type="PhylomeDB" id="A7TSC0"/>
<dbReference type="KEGG" id="vpo:Kpol_364p4"/>
<dbReference type="InterPro" id="IPR035810">
    <property type="entry name" value="PEBP_euk"/>
</dbReference>
<dbReference type="Gene3D" id="1.20.58.1180">
    <property type="match status" value="1"/>
</dbReference>
<dbReference type="Proteomes" id="UP000000267">
    <property type="component" value="Unassembled WGS sequence"/>
</dbReference>
<dbReference type="GO" id="GO:0005762">
    <property type="term" value="C:mitochondrial large ribosomal subunit"/>
    <property type="evidence" value="ECO:0007669"/>
    <property type="project" value="EnsemblFungi"/>
</dbReference>
<sequence>MLRRRIHTARPLLENAKVWSDFSNRPKSFGIKSKLLKQALLEGTPKYGPPSIKRRSNRLKYASPEHMDDMFKISNNFLESKAAETYAEIEKTKDKAKLNQLLIKAELFNPEVQYNFQFNEKIDNNPEIIDFDQPVYRHLGRKHWESYGQMLLMQRLETLHVIPDTLPTLEPKAEINIKFPYSSGLNKWIEPGEVLSSNTTYLPPVFKIQEYDTVDPEKQLYTILIVNPDVPDLENDTFKTSLAYGLTNLKVSYNDNMVDSRKFDDSNVLTEYVAPTPDKNIGKQRYCVWVFRHANDKKLAKPSDLDTDNFNIRAFVEENGLTPIGAHVWRSEWDSNVNIIREKYGLDPVRIFDKVRD</sequence>
<comment type="subcellular location">
    <subcellularLocation>
        <location evidence="1">Mitochondrion</location>
    </subcellularLocation>
</comment>
<accession>A7TSC0</accession>
<dbReference type="Gene3D" id="3.90.280.10">
    <property type="entry name" value="PEBP-like"/>
    <property type="match status" value="1"/>
</dbReference>
<dbReference type="OrthoDB" id="2153661at2759"/>
<evidence type="ECO:0000256" key="4">
    <source>
        <dbReference type="ARBA" id="ARBA00038016"/>
    </source>
</evidence>
<reference evidence="6 7" key="1">
    <citation type="journal article" date="2007" name="Proc. Natl. Acad. Sci. U.S.A.">
        <title>Independent sorting-out of thousands of duplicated gene pairs in two yeast species descended from a whole-genome duplication.</title>
        <authorList>
            <person name="Scannell D.R."/>
            <person name="Frank A.C."/>
            <person name="Conant G.C."/>
            <person name="Byrne K.P."/>
            <person name="Woolfit M."/>
            <person name="Wolfe K.H."/>
        </authorList>
    </citation>
    <scope>NUCLEOTIDE SEQUENCE [LARGE SCALE GENOMIC DNA]</scope>
    <source>
        <strain evidence="7">ATCC 22028 / DSM 70294 / BCRC 21397 / CBS 2163 / NBRC 10782 / NRRL Y-8283 / UCD 57-17</strain>
    </source>
</reference>
<comment type="function">
    <text evidence="3">Component of the mitochondrial ribosome (mitoribosome), a dedicated translation machinery responsible for the synthesis of mitochondrial genome-encoded proteins, including at least some of the essential transmembrane subunits of the mitochondrial respiratory chain. The mitoribosomes are attached to the mitochondrial inner membrane and translation products are cotranslationally integrated into the membrane.</text>
</comment>
<dbReference type="InParanoid" id="A7TSC0"/>
<dbReference type="FunCoup" id="A7TSC0">
    <property type="interactions" value="274"/>
</dbReference>
<dbReference type="FunFam" id="3.90.280.10:FF:000004">
    <property type="entry name" value="Mitochondrial large ribosomal subunit YmL35"/>
    <property type="match status" value="1"/>
</dbReference>
<dbReference type="InterPro" id="IPR036610">
    <property type="entry name" value="PEBP-like_sf"/>
</dbReference>
<dbReference type="OMA" id="FRTQWDE"/>
<keyword evidence="2" id="KW-0496">Mitochondrion</keyword>
<dbReference type="STRING" id="436907.A7TSC0"/>
<dbReference type="InterPro" id="IPR008914">
    <property type="entry name" value="PEBP"/>
</dbReference>
<dbReference type="Pfam" id="PF01161">
    <property type="entry name" value="PBP"/>
    <property type="match status" value="1"/>
</dbReference>
<dbReference type="GO" id="GO:0003735">
    <property type="term" value="F:structural constituent of ribosome"/>
    <property type="evidence" value="ECO:0007669"/>
    <property type="project" value="EnsemblFungi"/>
</dbReference>
<dbReference type="SUPFAM" id="SSF49777">
    <property type="entry name" value="PEBP-like"/>
    <property type="match status" value="1"/>
</dbReference>
<protein>
    <recommendedName>
        <fullName evidence="5">Large ribosomal subunit protein mL38</fullName>
    </recommendedName>
</protein>
<dbReference type="EMBL" id="DS480505">
    <property type="protein sequence ID" value="EDO14832.1"/>
    <property type="molecule type" value="Genomic_DNA"/>
</dbReference>
<evidence type="ECO:0000313" key="6">
    <source>
        <dbReference type="EMBL" id="EDO14832.1"/>
    </source>
</evidence>
<dbReference type="GeneID" id="5542867"/>
<evidence type="ECO:0000256" key="2">
    <source>
        <dbReference type="ARBA" id="ARBA00023128"/>
    </source>
</evidence>
<gene>
    <name evidence="6" type="ORF">Kpol_364p4</name>
</gene>
<dbReference type="AlphaFoldDB" id="A7TSC0"/>
<dbReference type="PANTHER" id="PTHR11362">
    <property type="entry name" value="PHOSPHATIDYLETHANOLAMINE-BINDING PROTEIN"/>
    <property type="match status" value="1"/>
</dbReference>
<proteinExistence type="inferred from homology"/>
<dbReference type="eggNOG" id="KOG3346">
    <property type="taxonomic scope" value="Eukaryota"/>
</dbReference>
<dbReference type="RefSeq" id="XP_001642690.1">
    <property type="nucleotide sequence ID" value="XM_001642640.1"/>
</dbReference>
<organism evidence="7">
    <name type="scientific">Vanderwaltozyma polyspora (strain ATCC 22028 / DSM 70294 / BCRC 21397 / CBS 2163 / NBRC 10782 / NRRL Y-8283 / UCD 57-17)</name>
    <name type="common">Kluyveromyces polysporus</name>
    <dbReference type="NCBI Taxonomy" id="436907"/>
    <lineage>
        <taxon>Eukaryota</taxon>
        <taxon>Fungi</taxon>
        <taxon>Dikarya</taxon>
        <taxon>Ascomycota</taxon>
        <taxon>Saccharomycotina</taxon>
        <taxon>Saccharomycetes</taxon>
        <taxon>Saccharomycetales</taxon>
        <taxon>Saccharomycetaceae</taxon>
        <taxon>Vanderwaltozyma</taxon>
    </lineage>
</organism>
<dbReference type="CDD" id="cd00866">
    <property type="entry name" value="PEBP_euk"/>
    <property type="match status" value="1"/>
</dbReference>
<evidence type="ECO:0000313" key="7">
    <source>
        <dbReference type="Proteomes" id="UP000000267"/>
    </source>
</evidence>
<evidence type="ECO:0000256" key="5">
    <source>
        <dbReference type="ARBA" id="ARBA00039444"/>
    </source>
</evidence>
<evidence type="ECO:0000256" key="1">
    <source>
        <dbReference type="ARBA" id="ARBA00004173"/>
    </source>
</evidence>
<dbReference type="PANTHER" id="PTHR11362:SF82">
    <property type="entry name" value="PHOSPHATIDYLETHANOLAMINE-BINDING PROTEIN 4"/>
    <property type="match status" value="1"/>
</dbReference>
<dbReference type="GO" id="GO:0033617">
    <property type="term" value="P:mitochondrial respiratory chain complex IV assembly"/>
    <property type="evidence" value="ECO:0007669"/>
    <property type="project" value="EnsemblFungi"/>
</dbReference>
<keyword evidence="7" id="KW-1185">Reference proteome</keyword>
<evidence type="ECO:0000256" key="3">
    <source>
        <dbReference type="ARBA" id="ARBA00037226"/>
    </source>
</evidence>